<accession>A0A840RCT9</accession>
<evidence type="ECO:0000259" key="2">
    <source>
        <dbReference type="Pfam" id="PF00850"/>
    </source>
</evidence>
<feature type="domain" description="Histone deacetylase" evidence="2">
    <location>
        <begin position="26"/>
        <end position="310"/>
    </location>
</feature>
<reference evidence="3 4" key="1">
    <citation type="submission" date="2020-08" db="EMBL/GenBank/DDBJ databases">
        <title>Genomic Encyclopedia of Type Strains, Phase IV (KMG-IV): sequencing the most valuable type-strain genomes for metagenomic binning, comparative biology and taxonomic classification.</title>
        <authorList>
            <person name="Goeker M."/>
        </authorList>
    </citation>
    <scope>NUCLEOTIDE SEQUENCE [LARGE SCALE GENOMIC DNA]</scope>
    <source>
        <strain evidence="3 4">DSM 18233</strain>
    </source>
</reference>
<dbReference type="SUPFAM" id="SSF52768">
    <property type="entry name" value="Arginase/deacetylase"/>
    <property type="match status" value="1"/>
</dbReference>
<dbReference type="InterPro" id="IPR023801">
    <property type="entry name" value="His_deacetylse_dom"/>
</dbReference>
<dbReference type="PANTHER" id="PTHR10625:SF10">
    <property type="entry name" value="HISTONE DEACETYLASE HDAC1"/>
    <property type="match status" value="1"/>
</dbReference>
<evidence type="ECO:0000313" key="4">
    <source>
        <dbReference type="Proteomes" id="UP000543030"/>
    </source>
</evidence>
<dbReference type="InterPro" id="IPR023696">
    <property type="entry name" value="Ureohydrolase_dom_sf"/>
</dbReference>
<dbReference type="InterPro" id="IPR000286">
    <property type="entry name" value="HDACs"/>
</dbReference>
<dbReference type="GO" id="GO:0040029">
    <property type="term" value="P:epigenetic regulation of gene expression"/>
    <property type="evidence" value="ECO:0007669"/>
    <property type="project" value="TreeGrafter"/>
</dbReference>
<sequence>MATTRNDVTAYISASACTMHEMGKGHPECPERLSAIQDRLMAAGLWDTLLHVESEPASYAQLARVHDTAYLDKLAQMSPSHGYVHLDPDTAINPYSLRAAYHAAGAGISAVDMIMRGQIHNAFCAVRPPGHHAEHARAMGFCMFNNVAVAAAHAMAQYGLERVAIVDFDVHHGNGTEDIFCKDPRVLMTGWFQHPFFPYCGDVPLGENMKNIPKPRATTGPDFRAMVSEHWLPALDAFKPQLIVVSAGFDAHREDDMSSMGLVESDYAWVTQEIVKLADLHAEGRVVSMLEGGYDLSSLARSVAVHVKELAGL</sequence>
<dbReference type="AlphaFoldDB" id="A0A840RCT9"/>
<evidence type="ECO:0000256" key="1">
    <source>
        <dbReference type="ARBA" id="ARBA00005947"/>
    </source>
</evidence>
<dbReference type="Pfam" id="PF00850">
    <property type="entry name" value="Hist_deacetyl"/>
    <property type="match status" value="1"/>
</dbReference>
<dbReference type="EMBL" id="JACHHN010000002">
    <property type="protein sequence ID" value="MBB5190394.1"/>
    <property type="molecule type" value="Genomic_DNA"/>
</dbReference>
<keyword evidence="4" id="KW-1185">Reference proteome</keyword>
<evidence type="ECO:0000313" key="3">
    <source>
        <dbReference type="EMBL" id="MBB5190394.1"/>
    </source>
</evidence>
<dbReference type="Gene3D" id="3.40.800.20">
    <property type="entry name" value="Histone deacetylase domain"/>
    <property type="match status" value="1"/>
</dbReference>
<protein>
    <submittedName>
        <fullName evidence="3">Acetoin utilization deacetylase AcuC-like enzyme</fullName>
    </submittedName>
</protein>
<dbReference type="Proteomes" id="UP000543030">
    <property type="component" value="Unassembled WGS sequence"/>
</dbReference>
<comment type="caution">
    <text evidence="3">The sequence shown here is derived from an EMBL/GenBank/DDBJ whole genome shotgun (WGS) entry which is preliminary data.</text>
</comment>
<dbReference type="PRINTS" id="PR01270">
    <property type="entry name" value="HDASUPER"/>
</dbReference>
<dbReference type="GO" id="GO:0004407">
    <property type="term" value="F:histone deacetylase activity"/>
    <property type="evidence" value="ECO:0007669"/>
    <property type="project" value="TreeGrafter"/>
</dbReference>
<comment type="similarity">
    <text evidence="1">Belongs to the histone deacetylase family.</text>
</comment>
<organism evidence="3 4">
    <name type="scientific">Silvimonas terrae</name>
    <dbReference type="NCBI Taxonomy" id="300266"/>
    <lineage>
        <taxon>Bacteria</taxon>
        <taxon>Pseudomonadati</taxon>
        <taxon>Pseudomonadota</taxon>
        <taxon>Betaproteobacteria</taxon>
        <taxon>Neisseriales</taxon>
        <taxon>Chitinibacteraceae</taxon>
        <taxon>Silvimonas</taxon>
    </lineage>
</organism>
<gene>
    <name evidence="3" type="ORF">HNQ50_001116</name>
</gene>
<dbReference type="PANTHER" id="PTHR10625">
    <property type="entry name" value="HISTONE DEACETYLASE HDAC1-RELATED"/>
    <property type="match status" value="1"/>
</dbReference>
<dbReference type="InterPro" id="IPR037138">
    <property type="entry name" value="His_deacetylse_dom_sf"/>
</dbReference>
<proteinExistence type="inferred from homology"/>
<dbReference type="RefSeq" id="WP_246428592.1">
    <property type="nucleotide sequence ID" value="NZ_JACHHN010000002.1"/>
</dbReference>
<dbReference type="CDD" id="cd11599">
    <property type="entry name" value="HDAC_classII_2"/>
    <property type="match status" value="1"/>
</dbReference>
<name>A0A840RCT9_9NEIS</name>